<reference evidence="2 3" key="1">
    <citation type="journal article" date="2017" name="Genome Biol. Evol.">
        <title>Phytophthora megakarya and P. palmivora, closely related causal agents of cacao black pod rot, underwent increases in genome sizes and gene numbers by different mechanisms.</title>
        <authorList>
            <person name="Ali S.S."/>
            <person name="Shao J."/>
            <person name="Lary D.J."/>
            <person name="Kronmiller B."/>
            <person name="Shen D."/>
            <person name="Strem M.D."/>
            <person name="Amoako-Attah I."/>
            <person name="Akrofi A.Y."/>
            <person name="Begoude B.A."/>
            <person name="Ten Hoopen G.M."/>
            <person name="Coulibaly K."/>
            <person name="Kebe B.I."/>
            <person name="Melnick R.L."/>
            <person name="Guiltinan M.J."/>
            <person name="Tyler B.M."/>
            <person name="Meinhardt L.W."/>
            <person name="Bailey B.A."/>
        </authorList>
    </citation>
    <scope>NUCLEOTIDE SEQUENCE [LARGE SCALE GENOMIC DNA]</scope>
    <source>
        <strain evidence="3">sbr112.9</strain>
    </source>
</reference>
<evidence type="ECO:0000313" key="3">
    <source>
        <dbReference type="Proteomes" id="UP000237271"/>
    </source>
</evidence>
<dbReference type="AlphaFoldDB" id="A0A2P4Y7E6"/>
<sequence length="98" mass="10689">MANESRISELLSNNFADLRWKNAAIKNAYVLKTKQRYELSAAFFLLGGKLTEAVSVAEQADPALVLSFLIARISEKWDLGGQDDSAPSSAFVGLPDAR</sequence>
<feature type="domain" description="RAVE complex protein Rav1 C-terminal" evidence="1">
    <location>
        <begin position="5"/>
        <end position="76"/>
    </location>
</feature>
<dbReference type="PANTHER" id="PTHR13950">
    <property type="entry name" value="RABCONNECTIN-RELATED"/>
    <property type="match status" value="1"/>
</dbReference>
<dbReference type="InterPro" id="IPR022033">
    <property type="entry name" value="Rav1p_C"/>
</dbReference>
<gene>
    <name evidence="2" type="ORF">PHPALM_9397</name>
</gene>
<dbReference type="EMBL" id="NCKW01005027">
    <property type="protein sequence ID" value="POM73732.1"/>
    <property type="molecule type" value="Genomic_DNA"/>
</dbReference>
<dbReference type="Pfam" id="PF12234">
    <property type="entry name" value="Rav1p_C"/>
    <property type="match status" value="1"/>
</dbReference>
<dbReference type="GO" id="GO:0007035">
    <property type="term" value="P:vacuolar acidification"/>
    <property type="evidence" value="ECO:0007669"/>
    <property type="project" value="TreeGrafter"/>
</dbReference>
<dbReference type="PANTHER" id="PTHR13950:SF9">
    <property type="entry name" value="RABCONNECTIN-3A"/>
    <property type="match status" value="1"/>
</dbReference>
<protein>
    <recommendedName>
        <fullName evidence="1">RAVE complex protein Rav1 C-terminal domain-containing protein</fullName>
    </recommendedName>
</protein>
<comment type="caution">
    <text evidence="2">The sequence shown here is derived from an EMBL/GenBank/DDBJ whole genome shotgun (WGS) entry which is preliminary data.</text>
</comment>
<organism evidence="2 3">
    <name type="scientific">Phytophthora palmivora</name>
    <dbReference type="NCBI Taxonomy" id="4796"/>
    <lineage>
        <taxon>Eukaryota</taxon>
        <taxon>Sar</taxon>
        <taxon>Stramenopiles</taxon>
        <taxon>Oomycota</taxon>
        <taxon>Peronosporomycetes</taxon>
        <taxon>Peronosporales</taxon>
        <taxon>Peronosporaceae</taxon>
        <taxon>Phytophthora</taxon>
    </lineage>
</organism>
<dbReference type="OrthoDB" id="342131at2759"/>
<name>A0A2P4Y7E6_9STRA</name>
<dbReference type="GO" id="GO:0043291">
    <property type="term" value="C:RAVE complex"/>
    <property type="evidence" value="ECO:0007669"/>
    <property type="project" value="TreeGrafter"/>
</dbReference>
<keyword evidence="3" id="KW-1185">Reference proteome</keyword>
<accession>A0A2P4Y7E6</accession>
<proteinExistence type="predicted"/>
<dbReference type="InterPro" id="IPR052208">
    <property type="entry name" value="DmX-like/RAVE_component"/>
</dbReference>
<evidence type="ECO:0000313" key="2">
    <source>
        <dbReference type="EMBL" id="POM73732.1"/>
    </source>
</evidence>
<dbReference type="Proteomes" id="UP000237271">
    <property type="component" value="Unassembled WGS sequence"/>
</dbReference>
<evidence type="ECO:0000259" key="1">
    <source>
        <dbReference type="Pfam" id="PF12234"/>
    </source>
</evidence>